<proteinExistence type="predicted"/>
<evidence type="ECO:0000313" key="1">
    <source>
        <dbReference type="EMBL" id="MDE4908912.1"/>
    </source>
</evidence>
<dbReference type="AlphaFoldDB" id="A0A9Q4KU75"/>
<comment type="caution">
    <text evidence="1">The sequence shown here is derived from an EMBL/GenBank/DDBJ whole genome shotgun (WGS) entry which is preliminary data.</text>
</comment>
<dbReference type="EMBL" id="JAKELO010000002">
    <property type="protein sequence ID" value="MDE4908912.1"/>
    <property type="molecule type" value="Genomic_DNA"/>
</dbReference>
<evidence type="ECO:0000313" key="2">
    <source>
        <dbReference type="Proteomes" id="UP001143747"/>
    </source>
</evidence>
<organism evidence="1 2">
    <name type="scientific">Methanogenium marinum</name>
    <dbReference type="NCBI Taxonomy" id="348610"/>
    <lineage>
        <taxon>Archaea</taxon>
        <taxon>Methanobacteriati</taxon>
        <taxon>Methanobacteriota</taxon>
        <taxon>Stenosarchaea group</taxon>
        <taxon>Methanomicrobia</taxon>
        <taxon>Methanomicrobiales</taxon>
        <taxon>Methanomicrobiaceae</taxon>
        <taxon>Methanogenium</taxon>
    </lineage>
</organism>
<sequence>MSALCSYLFPAEGTSIYRMVKISYSANGRQCRAGQMMTVTPTDNRMMMLGSDAHIMAPDAFCQPFFIKI</sequence>
<reference evidence="1" key="1">
    <citation type="submission" date="2022-01" db="EMBL/GenBank/DDBJ databases">
        <title>Draft genome of Methanogenium marinum DSM 15558.</title>
        <authorList>
            <person name="Chen S.-C."/>
            <person name="You Y.-T."/>
        </authorList>
    </citation>
    <scope>NUCLEOTIDE SEQUENCE</scope>
    <source>
        <strain evidence="1">DSM 15558</strain>
    </source>
</reference>
<keyword evidence="2" id="KW-1185">Reference proteome</keyword>
<name>A0A9Q4KU75_9EURY</name>
<dbReference type="Proteomes" id="UP001143747">
    <property type="component" value="Unassembled WGS sequence"/>
</dbReference>
<gene>
    <name evidence="1" type="ORF">L0665_09865</name>
</gene>
<accession>A0A9Q4KU75</accession>
<protein>
    <submittedName>
        <fullName evidence="1">Uncharacterized protein</fullName>
    </submittedName>
</protein>
<dbReference type="RefSeq" id="WP_274925524.1">
    <property type="nucleotide sequence ID" value="NZ_JAKELO010000002.1"/>
</dbReference>